<dbReference type="RefSeq" id="WP_147867287.1">
    <property type="nucleotide sequence ID" value="NZ_CP036264.1"/>
</dbReference>
<feature type="region of interest" description="Disordered" evidence="6">
    <location>
        <begin position="1"/>
        <end position="26"/>
    </location>
</feature>
<dbReference type="NCBIfam" id="TIGR00205">
    <property type="entry name" value="fliE"/>
    <property type="match status" value="1"/>
</dbReference>
<dbReference type="PANTHER" id="PTHR34653">
    <property type="match status" value="1"/>
</dbReference>
<dbReference type="InterPro" id="IPR001624">
    <property type="entry name" value="FliE"/>
</dbReference>
<sequence length="97" mass="10833">MSALPPIATTGSPNVALPSSPAKPQATDRNLFMDLMARANEDQIRSEEAIQGLVSGENQDVQQVVMEVVKAEMSFQIFMEVRNQIVDSYNELMRMQF</sequence>
<dbReference type="AlphaFoldDB" id="A0A5B9MDT0"/>
<keyword evidence="7" id="KW-0969">Cilium</keyword>
<gene>
    <name evidence="4" type="primary">fliE</name>
    <name evidence="7" type="ORF">Mal15_16760</name>
</gene>
<organism evidence="7 8">
    <name type="scientific">Stieleria maiorica</name>
    <dbReference type="NCBI Taxonomy" id="2795974"/>
    <lineage>
        <taxon>Bacteria</taxon>
        <taxon>Pseudomonadati</taxon>
        <taxon>Planctomycetota</taxon>
        <taxon>Planctomycetia</taxon>
        <taxon>Pirellulales</taxon>
        <taxon>Pirellulaceae</taxon>
        <taxon>Stieleria</taxon>
    </lineage>
</organism>
<dbReference type="Proteomes" id="UP000321353">
    <property type="component" value="Chromosome"/>
</dbReference>
<dbReference type="HAMAP" id="MF_00724">
    <property type="entry name" value="FliE"/>
    <property type="match status" value="1"/>
</dbReference>
<protein>
    <recommendedName>
        <fullName evidence="4 5">Flagellar hook-basal body complex protein FliE</fullName>
    </recommendedName>
</protein>
<dbReference type="GO" id="GO:0005198">
    <property type="term" value="F:structural molecule activity"/>
    <property type="evidence" value="ECO:0007669"/>
    <property type="project" value="UniProtKB-UniRule"/>
</dbReference>
<name>A0A5B9MDT0_9BACT</name>
<reference evidence="7 8" key="1">
    <citation type="submission" date="2019-02" db="EMBL/GenBank/DDBJ databases">
        <title>Planctomycetal bacteria perform biofilm scaping via a novel small molecule.</title>
        <authorList>
            <person name="Jeske O."/>
            <person name="Boedeker C."/>
            <person name="Wiegand S."/>
            <person name="Breitling P."/>
            <person name="Kallscheuer N."/>
            <person name="Jogler M."/>
            <person name="Rohde M."/>
            <person name="Petersen J."/>
            <person name="Medema M.H."/>
            <person name="Surup F."/>
            <person name="Jogler C."/>
        </authorList>
    </citation>
    <scope>NUCLEOTIDE SEQUENCE [LARGE SCALE GENOMIC DNA]</scope>
    <source>
        <strain evidence="7 8">Mal15</strain>
    </source>
</reference>
<comment type="subcellular location">
    <subcellularLocation>
        <location evidence="1 4">Bacterial flagellum basal body</location>
    </subcellularLocation>
</comment>
<keyword evidence="7" id="KW-0966">Cell projection</keyword>
<evidence type="ECO:0000256" key="2">
    <source>
        <dbReference type="ARBA" id="ARBA00009272"/>
    </source>
</evidence>
<keyword evidence="8" id="KW-1185">Reference proteome</keyword>
<dbReference type="KEGG" id="smam:Mal15_16760"/>
<dbReference type="PANTHER" id="PTHR34653:SF1">
    <property type="entry name" value="FLAGELLAR HOOK-BASAL BODY COMPLEX PROTEIN FLIE"/>
    <property type="match status" value="1"/>
</dbReference>
<proteinExistence type="inferred from homology"/>
<evidence type="ECO:0000256" key="4">
    <source>
        <dbReference type="HAMAP-Rule" id="MF_00724"/>
    </source>
</evidence>
<dbReference type="GO" id="GO:0071973">
    <property type="term" value="P:bacterial-type flagellum-dependent cell motility"/>
    <property type="evidence" value="ECO:0007669"/>
    <property type="project" value="InterPro"/>
</dbReference>
<evidence type="ECO:0000313" key="7">
    <source>
        <dbReference type="EMBL" id="QEF97635.1"/>
    </source>
</evidence>
<comment type="similarity">
    <text evidence="2 4">Belongs to the FliE family.</text>
</comment>
<dbReference type="Pfam" id="PF02049">
    <property type="entry name" value="FliE"/>
    <property type="match status" value="1"/>
</dbReference>
<keyword evidence="3 4" id="KW-0975">Bacterial flagellum</keyword>
<keyword evidence="7" id="KW-0282">Flagellum</keyword>
<evidence type="ECO:0000313" key="8">
    <source>
        <dbReference type="Proteomes" id="UP000321353"/>
    </source>
</evidence>
<dbReference type="GO" id="GO:0003774">
    <property type="term" value="F:cytoskeletal motor activity"/>
    <property type="evidence" value="ECO:0007669"/>
    <property type="project" value="InterPro"/>
</dbReference>
<evidence type="ECO:0000256" key="3">
    <source>
        <dbReference type="ARBA" id="ARBA00023143"/>
    </source>
</evidence>
<evidence type="ECO:0000256" key="1">
    <source>
        <dbReference type="ARBA" id="ARBA00004117"/>
    </source>
</evidence>
<evidence type="ECO:0000256" key="5">
    <source>
        <dbReference type="NCBIfam" id="TIGR00205"/>
    </source>
</evidence>
<dbReference type="EMBL" id="CP036264">
    <property type="protein sequence ID" value="QEF97635.1"/>
    <property type="molecule type" value="Genomic_DNA"/>
</dbReference>
<dbReference type="GO" id="GO:0009425">
    <property type="term" value="C:bacterial-type flagellum basal body"/>
    <property type="evidence" value="ECO:0007669"/>
    <property type="project" value="UniProtKB-SubCell"/>
</dbReference>
<accession>A0A5B9MDT0</accession>
<evidence type="ECO:0000256" key="6">
    <source>
        <dbReference type="SAM" id="MobiDB-lite"/>
    </source>
</evidence>